<evidence type="ECO:0000313" key="8">
    <source>
        <dbReference type="EMBL" id="WEK34120.1"/>
    </source>
</evidence>
<evidence type="ECO:0000259" key="6">
    <source>
        <dbReference type="Pfam" id="PF07980"/>
    </source>
</evidence>
<proteinExistence type="inferred from homology"/>
<feature type="domain" description="SusD-like N-terminal" evidence="7">
    <location>
        <begin position="66"/>
        <end position="224"/>
    </location>
</feature>
<protein>
    <submittedName>
        <fullName evidence="8">RagB/SusD family nutrient uptake outer membrane protein</fullName>
    </submittedName>
</protein>
<keyword evidence="3" id="KW-0732">Signal</keyword>
<dbReference type="InterPro" id="IPR033985">
    <property type="entry name" value="SusD-like_N"/>
</dbReference>
<dbReference type="InterPro" id="IPR011990">
    <property type="entry name" value="TPR-like_helical_dom_sf"/>
</dbReference>
<sequence length="489" mass="53767">MKQFFTIVLTAGLLGLGSCSKDFLELAPISNANAGNFYQSEQDFELAINGAYKSLTLEGVYHDFFQLVGDLRSDNTEMGTTAGSRTTFQEMHEFRDQSTSNIVSGIWNDHYNGIAQCNRILDKIQGVEFTAAKKSRITGEAYFLRALLYFNLVRAFGDMPLIREDLTDIGKAYAAGRTPVGEVYNAIIEDLRQAAGLLSPSYTGANIGRATAGAANSLLGKVYLTIHRSSDAVPVLREVINSKQYNLLASFDDLWKPANGNNKESVFEVQFLQAAGASTGSFFSIRYTPYLSNFLGISTTGGGYNIPTADLLNAYSAADKRKNSSVAAGYTNAGGSYVSGLEGRHTRKFLGTPNVESGANDNWPVLRYADVLLLYAEALNEAGWVADGDAFFYLNEVRGRAGLDSYSSTATDPTLRISSQEDFRLAIEKERRLELACEGHRWFDLVRTGRAKTVLAEKGMNILDHQLLLPIPQQQIDINPEKIIQNKDY</sequence>
<dbReference type="Pfam" id="PF14322">
    <property type="entry name" value="SusD-like_3"/>
    <property type="match status" value="1"/>
</dbReference>
<evidence type="ECO:0000256" key="4">
    <source>
        <dbReference type="ARBA" id="ARBA00023136"/>
    </source>
</evidence>
<dbReference type="Pfam" id="PF07980">
    <property type="entry name" value="SusD_RagB"/>
    <property type="match status" value="1"/>
</dbReference>
<dbReference type="GO" id="GO:0009279">
    <property type="term" value="C:cell outer membrane"/>
    <property type="evidence" value="ECO:0007669"/>
    <property type="project" value="UniProtKB-SubCell"/>
</dbReference>
<reference evidence="8" key="1">
    <citation type="submission" date="2023-03" db="EMBL/GenBank/DDBJ databases">
        <title>Andean soil-derived lignocellulolytic bacterial consortium as a source of novel taxa and putative plastic-active enzymes.</title>
        <authorList>
            <person name="Diaz-Garcia L."/>
            <person name="Chuvochina M."/>
            <person name="Feuerriegel G."/>
            <person name="Bunk B."/>
            <person name="Sproer C."/>
            <person name="Streit W.R."/>
            <person name="Rodriguez L.M."/>
            <person name="Overmann J."/>
            <person name="Jimenez D.J."/>
        </authorList>
    </citation>
    <scope>NUCLEOTIDE SEQUENCE</scope>
    <source>
        <strain evidence="8">MAG 7</strain>
    </source>
</reference>
<name>A0AAJ5WP05_9BACT</name>
<dbReference type="EMBL" id="CP119311">
    <property type="protein sequence ID" value="WEK34120.1"/>
    <property type="molecule type" value="Genomic_DNA"/>
</dbReference>
<dbReference type="Proteomes" id="UP001220610">
    <property type="component" value="Chromosome"/>
</dbReference>
<evidence type="ECO:0000256" key="2">
    <source>
        <dbReference type="ARBA" id="ARBA00006275"/>
    </source>
</evidence>
<dbReference type="InterPro" id="IPR012944">
    <property type="entry name" value="SusD_RagB_dom"/>
</dbReference>
<evidence type="ECO:0000256" key="5">
    <source>
        <dbReference type="ARBA" id="ARBA00023237"/>
    </source>
</evidence>
<keyword evidence="5" id="KW-0998">Cell outer membrane</keyword>
<keyword evidence="4" id="KW-0472">Membrane</keyword>
<evidence type="ECO:0000313" key="9">
    <source>
        <dbReference type="Proteomes" id="UP001220610"/>
    </source>
</evidence>
<accession>A0AAJ5WP05</accession>
<feature type="domain" description="RagB/SusD" evidence="6">
    <location>
        <begin position="343"/>
        <end position="487"/>
    </location>
</feature>
<evidence type="ECO:0000256" key="3">
    <source>
        <dbReference type="ARBA" id="ARBA00022729"/>
    </source>
</evidence>
<comment type="subcellular location">
    <subcellularLocation>
        <location evidence="1">Cell outer membrane</location>
    </subcellularLocation>
</comment>
<dbReference type="SUPFAM" id="SSF48452">
    <property type="entry name" value="TPR-like"/>
    <property type="match status" value="1"/>
</dbReference>
<dbReference type="PROSITE" id="PS51257">
    <property type="entry name" value="PROKAR_LIPOPROTEIN"/>
    <property type="match status" value="1"/>
</dbReference>
<comment type="similarity">
    <text evidence="2">Belongs to the SusD family.</text>
</comment>
<dbReference type="AlphaFoldDB" id="A0AAJ5WP05"/>
<dbReference type="Gene3D" id="1.25.40.390">
    <property type="match status" value="1"/>
</dbReference>
<gene>
    <name evidence="8" type="ORF">P0Y53_16655</name>
</gene>
<dbReference type="CDD" id="cd08977">
    <property type="entry name" value="SusD"/>
    <property type="match status" value="1"/>
</dbReference>
<organism evidence="8 9">
    <name type="scientific">Candidatus Pseudobacter hemicellulosilyticus</name>
    <dbReference type="NCBI Taxonomy" id="3121375"/>
    <lineage>
        <taxon>Bacteria</taxon>
        <taxon>Pseudomonadati</taxon>
        <taxon>Bacteroidota</taxon>
        <taxon>Chitinophagia</taxon>
        <taxon>Chitinophagales</taxon>
        <taxon>Chitinophagaceae</taxon>
        <taxon>Pseudobacter</taxon>
    </lineage>
</organism>
<evidence type="ECO:0000256" key="1">
    <source>
        <dbReference type="ARBA" id="ARBA00004442"/>
    </source>
</evidence>
<evidence type="ECO:0000259" key="7">
    <source>
        <dbReference type="Pfam" id="PF14322"/>
    </source>
</evidence>